<feature type="transmembrane region" description="Helical" evidence="1">
    <location>
        <begin position="41"/>
        <end position="63"/>
    </location>
</feature>
<dbReference type="EMBL" id="REGN01013694">
    <property type="protein sequence ID" value="RMZ93584.1"/>
    <property type="molecule type" value="Genomic_DNA"/>
</dbReference>
<reference evidence="2 3" key="1">
    <citation type="journal article" date="2018" name="Sci. Rep.">
        <title>Genomic signatures of local adaptation to the degree of environmental predictability in rotifers.</title>
        <authorList>
            <person name="Franch-Gras L."/>
            <person name="Hahn C."/>
            <person name="Garcia-Roger E.M."/>
            <person name="Carmona M.J."/>
            <person name="Serra M."/>
            <person name="Gomez A."/>
        </authorList>
    </citation>
    <scope>NUCLEOTIDE SEQUENCE [LARGE SCALE GENOMIC DNA]</scope>
    <source>
        <strain evidence="2">HYR1</strain>
    </source>
</reference>
<keyword evidence="3" id="KW-1185">Reference proteome</keyword>
<protein>
    <submittedName>
        <fullName evidence="2">Uncharacterized protein</fullName>
    </submittedName>
</protein>
<keyword evidence="1" id="KW-0472">Membrane</keyword>
<sequence>MIKNLIGKRQFQFFNANSAQTLILSILNDFIRKSTSVSIKFIPFFITILTFLSFYFCFDPTGITGFTLRLFP</sequence>
<dbReference type="Proteomes" id="UP000276133">
    <property type="component" value="Unassembled WGS sequence"/>
</dbReference>
<evidence type="ECO:0000256" key="1">
    <source>
        <dbReference type="SAM" id="Phobius"/>
    </source>
</evidence>
<keyword evidence="1" id="KW-1133">Transmembrane helix</keyword>
<organism evidence="2 3">
    <name type="scientific">Brachionus plicatilis</name>
    <name type="common">Marine rotifer</name>
    <name type="synonym">Brachionus muelleri</name>
    <dbReference type="NCBI Taxonomy" id="10195"/>
    <lineage>
        <taxon>Eukaryota</taxon>
        <taxon>Metazoa</taxon>
        <taxon>Spiralia</taxon>
        <taxon>Gnathifera</taxon>
        <taxon>Rotifera</taxon>
        <taxon>Eurotatoria</taxon>
        <taxon>Monogononta</taxon>
        <taxon>Pseudotrocha</taxon>
        <taxon>Ploima</taxon>
        <taxon>Brachionidae</taxon>
        <taxon>Brachionus</taxon>
    </lineage>
</organism>
<name>A0A3M7P4G9_BRAPC</name>
<keyword evidence="1" id="KW-0812">Transmembrane</keyword>
<evidence type="ECO:0000313" key="3">
    <source>
        <dbReference type="Proteomes" id="UP000276133"/>
    </source>
</evidence>
<accession>A0A3M7P4G9</accession>
<dbReference type="AlphaFoldDB" id="A0A3M7P4G9"/>
<proteinExistence type="predicted"/>
<comment type="caution">
    <text evidence="2">The sequence shown here is derived from an EMBL/GenBank/DDBJ whole genome shotgun (WGS) entry which is preliminary data.</text>
</comment>
<gene>
    <name evidence="2" type="ORF">BpHYR1_041045</name>
</gene>
<evidence type="ECO:0000313" key="2">
    <source>
        <dbReference type="EMBL" id="RMZ93584.1"/>
    </source>
</evidence>